<keyword evidence="4" id="KW-1185">Reference proteome</keyword>
<dbReference type="AlphaFoldDB" id="A0A250IBG4"/>
<dbReference type="Gene3D" id="3.10.450.50">
    <property type="match status" value="1"/>
</dbReference>
<dbReference type="OrthoDB" id="5517746at2"/>
<proteinExistence type="predicted"/>
<organism evidence="3 4">
    <name type="scientific">Melittangium boletus DSM 14713</name>
    <dbReference type="NCBI Taxonomy" id="1294270"/>
    <lineage>
        <taxon>Bacteria</taxon>
        <taxon>Pseudomonadati</taxon>
        <taxon>Myxococcota</taxon>
        <taxon>Myxococcia</taxon>
        <taxon>Myxococcales</taxon>
        <taxon>Cystobacterineae</taxon>
        <taxon>Archangiaceae</taxon>
        <taxon>Melittangium</taxon>
    </lineage>
</organism>
<sequence length="143" mass="15725">MSASFKTTLLAALAALTLGASAQASPPGTQEVWRHHINAWNDKDVAAITSDYTDSSILILNNQVFHGKAAIAHVFSQLFQIFSTGENKVDPPTIHGRTLYITWHYAPKNEKTFFGSDSFIVENGKIQVQTIASELYISHPVTH</sequence>
<protein>
    <recommendedName>
        <fullName evidence="2">SnoaL-like domain-containing protein</fullName>
    </recommendedName>
</protein>
<dbReference type="InterPro" id="IPR037401">
    <property type="entry name" value="SnoaL-like"/>
</dbReference>
<feature type="signal peptide" evidence="1">
    <location>
        <begin position="1"/>
        <end position="24"/>
    </location>
</feature>
<feature type="chain" id="PRO_5013055245" description="SnoaL-like domain-containing protein" evidence="1">
    <location>
        <begin position="25"/>
        <end position="143"/>
    </location>
</feature>
<dbReference type="Proteomes" id="UP000217289">
    <property type="component" value="Chromosome"/>
</dbReference>
<evidence type="ECO:0000256" key="1">
    <source>
        <dbReference type="SAM" id="SignalP"/>
    </source>
</evidence>
<dbReference type="KEGG" id="mbd:MEBOL_002544"/>
<evidence type="ECO:0000313" key="4">
    <source>
        <dbReference type="Proteomes" id="UP000217289"/>
    </source>
</evidence>
<evidence type="ECO:0000313" key="3">
    <source>
        <dbReference type="EMBL" id="ATB29095.1"/>
    </source>
</evidence>
<keyword evidence="1" id="KW-0732">Signal</keyword>
<dbReference type="InterPro" id="IPR032710">
    <property type="entry name" value="NTF2-like_dom_sf"/>
</dbReference>
<dbReference type="Pfam" id="PF12680">
    <property type="entry name" value="SnoaL_2"/>
    <property type="match status" value="1"/>
</dbReference>
<evidence type="ECO:0000259" key="2">
    <source>
        <dbReference type="Pfam" id="PF12680"/>
    </source>
</evidence>
<name>A0A250IBG4_9BACT</name>
<dbReference type="RefSeq" id="WP_157774915.1">
    <property type="nucleotide sequence ID" value="NZ_CP022163.1"/>
</dbReference>
<gene>
    <name evidence="3" type="ORF">MEBOL_002544</name>
</gene>
<reference evidence="3 4" key="1">
    <citation type="submission" date="2017-06" db="EMBL/GenBank/DDBJ databases">
        <authorList>
            <person name="Kim H.J."/>
            <person name="Triplett B.A."/>
        </authorList>
    </citation>
    <scope>NUCLEOTIDE SEQUENCE [LARGE SCALE GENOMIC DNA]</scope>
    <source>
        <strain evidence="3 4">DSM 14713</strain>
    </source>
</reference>
<dbReference type="SUPFAM" id="SSF54427">
    <property type="entry name" value="NTF2-like"/>
    <property type="match status" value="1"/>
</dbReference>
<feature type="domain" description="SnoaL-like" evidence="2">
    <location>
        <begin position="34"/>
        <end position="126"/>
    </location>
</feature>
<accession>A0A250IBG4</accession>
<dbReference type="EMBL" id="CP022163">
    <property type="protein sequence ID" value="ATB29095.1"/>
    <property type="molecule type" value="Genomic_DNA"/>
</dbReference>